<dbReference type="Gene3D" id="3.40.50.150">
    <property type="entry name" value="Vaccinia Virus protein VP39"/>
    <property type="match status" value="1"/>
</dbReference>
<accession>A0A0K0XZ88</accession>
<organism evidence="5 6">
    <name type="scientific">Wenzhouxiangella marina</name>
    <dbReference type="NCBI Taxonomy" id="1579979"/>
    <lineage>
        <taxon>Bacteria</taxon>
        <taxon>Pseudomonadati</taxon>
        <taxon>Pseudomonadota</taxon>
        <taxon>Gammaproteobacteria</taxon>
        <taxon>Chromatiales</taxon>
        <taxon>Wenzhouxiangellaceae</taxon>
        <taxon>Wenzhouxiangella</taxon>
    </lineage>
</organism>
<evidence type="ECO:0000259" key="4">
    <source>
        <dbReference type="Pfam" id="PF13649"/>
    </source>
</evidence>
<name>A0A0K0XZ88_9GAMM</name>
<dbReference type="Gene3D" id="2.20.25.110">
    <property type="entry name" value="S-adenosyl-L-methionine-dependent methyltransferases"/>
    <property type="match status" value="1"/>
</dbReference>
<dbReference type="SUPFAM" id="SSF53335">
    <property type="entry name" value="S-adenosyl-L-methionine-dependent methyltransferases"/>
    <property type="match status" value="1"/>
</dbReference>
<dbReference type="Proteomes" id="UP000066624">
    <property type="component" value="Chromosome"/>
</dbReference>
<protein>
    <submittedName>
        <fullName evidence="5">Methyltransferase type 11</fullName>
    </submittedName>
</protein>
<reference evidence="5 6" key="1">
    <citation type="submission" date="2015-07" db="EMBL/GenBank/DDBJ databases">
        <authorList>
            <person name="Noorani M."/>
        </authorList>
    </citation>
    <scope>NUCLEOTIDE SEQUENCE [LARGE SCALE GENOMIC DNA]</scope>
    <source>
        <strain evidence="5 6">KCTC 42284</strain>
    </source>
</reference>
<dbReference type="OrthoDB" id="5800887at2"/>
<dbReference type="CDD" id="cd02440">
    <property type="entry name" value="AdoMet_MTases"/>
    <property type="match status" value="1"/>
</dbReference>
<dbReference type="PANTHER" id="PTHR43464">
    <property type="entry name" value="METHYLTRANSFERASE"/>
    <property type="match status" value="1"/>
</dbReference>
<keyword evidence="1 5" id="KW-0489">Methyltransferase</keyword>
<dbReference type="GO" id="GO:0008168">
    <property type="term" value="F:methyltransferase activity"/>
    <property type="evidence" value="ECO:0007669"/>
    <property type="project" value="UniProtKB-KW"/>
</dbReference>
<dbReference type="KEGG" id="wma:WM2015_2589"/>
<proteinExistence type="predicted"/>
<dbReference type="InterPro" id="IPR041698">
    <property type="entry name" value="Methyltransf_25"/>
</dbReference>
<evidence type="ECO:0000313" key="5">
    <source>
        <dbReference type="EMBL" id="AKS42947.1"/>
    </source>
</evidence>
<dbReference type="InterPro" id="IPR029063">
    <property type="entry name" value="SAM-dependent_MTases_sf"/>
</dbReference>
<keyword evidence="3" id="KW-0949">S-adenosyl-L-methionine</keyword>
<evidence type="ECO:0000313" key="6">
    <source>
        <dbReference type="Proteomes" id="UP000066624"/>
    </source>
</evidence>
<dbReference type="RefSeq" id="WP_049726469.1">
    <property type="nucleotide sequence ID" value="NZ_CP012154.1"/>
</dbReference>
<feature type="domain" description="Methyltransferase" evidence="4">
    <location>
        <begin position="46"/>
        <end position="139"/>
    </location>
</feature>
<dbReference type="PANTHER" id="PTHR43464:SF19">
    <property type="entry name" value="UBIQUINONE BIOSYNTHESIS O-METHYLTRANSFERASE, MITOCHONDRIAL"/>
    <property type="match status" value="1"/>
</dbReference>
<evidence type="ECO:0000256" key="2">
    <source>
        <dbReference type="ARBA" id="ARBA00022679"/>
    </source>
</evidence>
<dbReference type="Pfam" id="PF13649">
    <property type="entry name" value="Methyltransf_25"/>
    <property type="match status" value="1"/>
</dbReference>
<dbReference type="AlphaFoldDB" id="A0A0K0XZ88"/>
<keyword evidence="2 5" id="KW-0808">Transferase</keyword>
<keyword evidence="6" id="KW-1185">Reference proteome</keyword>
<dbReference type="STRING" id="1579979.WM2015_2589"/>
<dbReference type="EMBL" id="CP012154">
    <property type="protein sequence ID" value="AKS42947.1"/>
    <property type="molecule type" value="Genomic_DNA"/>
</dbReference>
<evidence type="ECO:0000256" key="1">
    <source>
        <dbReference type="ARBA" id="ARBA00022603"/>
    </source>
</evidence>
<evidence type="ECO:0000256" key="3">
    <source>
        <dbReference type="ARBA" id="ARBA00022691"/>
    </source>
</evidence>
<gene>
    <name evidence="5" type="ORF">WM2015_2589</name>
</gene>
<dbReference type="GO" id="GO:0032259">
    <property type="term" value="P:methylation"/>
    <property type="evidence" value="ECO:0007669"/>
    <property type="project" value="UniProtKB-KW"/>
</dbReference>
<sequence length="251" mass="28478">MSDDWYLEDDFWRNFGSLMFNAQTFAEGADQIDALLELLETPPRAVLDLGCGPGRHSLPLAEAGYPVTAVDTSRSLLDQLDQRKGELPIETVEADMRVFERADAFDLVLVMWTSFGYFENEADHGRVLDRIHASLSAGGRLVLDLVGVEYLARNLQPVHLTEYEDGRILIERPALIDHMTRLDNDWYLIDGDRVHRTHISHRVWSAGEIRRLLSDHGLTVESLLGGYDGEDYDLDAERMIVIARKLEGDPR</sequence>